<feature type="region of interest" description="Disordered" evidence="1">
    <location>
        <begin position="232"/>
        <end position="303"/>
    </location>
</feature>
<name>A0A0C3QKG7_9AGAM</name>
<evidence type="ECO:0000256" key="1">
    <source>
        <dbReference type="SAM" id="MobiDB-lite"/>
    </source>
</evidence>
<dbReference type="Pfam" id="PF14223">
    <property type="entry name" value="Retrotran_gag_2"/>
    <property type="match status" value="1"/>
</dbReference>
<dbReference type="STRING" id="1051891.A0A0C3QKG7"/>
<accession>A0A0C3QKG7</accession>
<feature type="compositionally biased region" description="Low complexity" evidence="1">
    <location>
        <begin position="237"/>
        <end position="253"/>
    </location>
</feature>
<dbReference type="HOGENOM" id="CLU_054821_1_0_1"/>
<feature type="compositionally biased region" description="Polar residues" evidence="1">
    <location>
        <begin position="266"/>
        <end position="283"/>
    </location>
</feature>
<evidence type="ECO:0000313" key="2">
    <source>
        <dbReference type="EMBL" id="KIO27831.1"/>
    </source>
</evidence>
<organism evidence="2 3">
    <name type="scientific">Tulasnella calospora MUT 4182</name>
    <dbReference type="NCBI Taxonomy" id="1051891"/>
    <lineage>
        <taxon>Eukaryota</taxon>
        <taxon>Fungi</taxon>
        <taxon>Dikarya</taxon>
        <taxon>Basidiomycota</taxon>
        <taxon>Agaricomycotina</taxon>
        <taxon>Agaricomycetes</taxon>
        <taxon>Cantharellales</taxon>
        <taxon>Tulasnellaceae</taxon>
        <taxon>Tulasnella</taxon>
    </lineage>
</organism>
<dbReference type="AlphaFoldDB" id="A0A0C3QKG7"/>
<protein>
    <submittedName>
        <fullName evidence="2">Uncharacterized protein</fullName>
    </submittedName>
</protein>
<keyword evidence="3" id="KW-1185">Reference proteome</keyword>
<proteinExistence type="predicted"/>
<gene>
    <name evidence="2" type="ORF">M407DRAFT_22875</name>
</gene>
<dbReference type="EMBL" id="KN823002">
    <property type="protein sequence ID" value="KIO27831.1"/>
    <property type="molecule type" value="Genomic_DNA"/>
</dbReference>
<evidence type="ECO:0000313" key="3">
    <source>
        <dbReference type="Proteomes" id="UP000054248"/>
    </source>
</evidence>
<dbReference type="Proteomes" id="UP000054248">
    <property type="component" value="Unassembled WGS sequence"/>
</dbReference>
<reference evidence="2 3" key="1">
    <citation type="submission" date="2014-04" db="EMBL/GenBank/DDBJ databases">
        <authorList>
            <consortium name="DOE Joint Genome Institute"/>
            <person name="Kuo A."/>
            <person name="Girlanda M."/>
            <person name="Perotto S."/>
            <person name="Kohler A."/>
            <person name="Nagy L.G."/>
            <person name="Floudas D."/>
            <person name="Copeland A."/>
            <person name="Barry K.W."/>
            <person name="Cichocki N."/>
            <person name="Veneault-Fourrey C."/>
            <person name="LaButti K."/>
            <person name="Lindquist E.A."/>
            <person name="Lipzen A."/>
            <person name="Lundell T."/>
            <person name="Morin E."/>
            <person name="Murat C."/>
            <person name="Sun H."/>
            <person name="Tunlid A."/>
            <person name="Henrissat B."/>
            <person name="Grigoriev I.V."/>
            <person name="Hibbett D.S."/>
            <person name="Martin F."/>
            <person name="Nordberg H.P."/>
            <person name="Cantor M.N."/>
            <person name="Hua S.X."/>
        </authorList>
    </citation>
    <scope>NUCLEOTIDE SEQUENCE [LARGE SCALE GENOMIC DNA]</scope>
    <source>
        <strain evidence="2 3">MUT 4182</strain>
    </source>
</reference>
<reference evidence="3" key="2">
    <citation type="submission" date="2015-01" db="EMBL/GenBank/DDBJ databases">
        <title>Evolutionary Origins and Diversification of the Mycorrhizal Mutualists.</title>
        <authorList>
            <consortium name="DOE Joint Genome Institute"/>
            <consortium name="Mycorrhizal Genomics Consortium"/>
            <person name="Kohler A."/>
            <person name="Kuo A."/>
            <person name="Nagy L.G."/>
            <person name="Floudas D."/>
            <person name="Copeland A."/>
            <person name="Barry K.W."/>
            <person name="Cichocki N."/>
            <person name="Veneault-Fourrey C."/>
            <person name="LaButti K."/>
            <person name="Lindquist E.A."/>
            <person name="Lipzen A."/>
            <person name="Lundell T."/>
            <person name="Morin E."/>
            <person name="Murat C."/>
            <person name="Riley R."/>
            <person name="Ohm R."/>
            <person name="Sun H."/>
            <person name="Tunlid A."/>
            <person name="Henrissat B."/>
            <person name="Grigoriev I.V."/>
            <person name="Hibbett D.S."/>
            <person name="Martin F."/>
        </authorList>
    </citation>
    <scope>NUCLEOTIDE SEQUENCE [LARGE SCALE GENOMIC DNA]</scope>
    <source>
        <strain evidence="3">MUT 4182</strain>
    </source>
</reference>
<sequence>MAKDFIMLSSETYPIFVQQTKAALLAAQLWKHASTQVSPPKQTTPAKDVEQRELRIYDENEEQALGIILERLDAANARLVDGKTAFEAWTTLSTTHVTKTANRQYQLYQELANTRQQPNEALPAYLQQMQEAADCLSASLATGTKADDIISMLTTFLTISNLKSTEENESFKLNLSVAGKVDSATIAKSFRTEQTHRDVAAHTKEAGLAIRLGHHREEDQRQAPLPVLTDRNEEQCKCQAQQQQPKGASASKATTAEPSDEDESETVSMASSTPPLSPNSSANVDWITDSGATSSMTPHRHWI</sequence>